<protein>
    <submittedName>
        <fullName evidence="9">MFS transporter</fullName>
    </submittedName>
</protein>
<dbReference type="CDD" id="cd06173">
    <property type="entry name" value="MFS_MefA_like"/>
    <property type="match status" value="1"/>
</dbReference>
<evidence type="ECO:0000256" key="7">
    <source>
        <dbReference type="SAM" id="Phobius"/>
    </source>
</evidence>
<feature type="transmembrane region" description="Helical" evidence="7">
    <location>
        <begin position="77"/>
        <end position="96"/>
    </location>
</feature>
<keyword evidence="4 7" id="KW-0812">Transmembrane</keyword>
<organism evidence="9 10">
    <name type="scientific">Alkalicoccus halolimnae</name>
    <dbReference type="NCBI Taxonomy" id="1667239"/>
    <lineage>
        <taxon>Bacteria</taxon>
        <taxon>Bacillati</taxon>
        <taxon>Bacillota</taxon>
        <taxon>Bacilli</taxon>
        <taxon>Bacillales</taxon>
        <taxon>Bacillaceae</taxon>
        <taxon>Alkalicoccus</taxon>
    </lineage>
</organism>
<comment type="subcellular location">
    <subcellularLocation>
        <location evidence="1">Cell membrane</location>
        <topology evidence="1">Multi-pass membrane protein</topology>
    </subcellularLocation>
</comment>
<evidence type="ECO:0000256" key="6">
    <source>
        <dbReference type="ARBA" id="ARBA00023136"/>
    </source>
</evidence>
<accession>A0A5C7EZK4</accession>
<evidence type="ECO:0000313" key="9">
    <source>
        <dbReference type="EMBL" id="WWD79017.1"/>
    </source>
</evidence>
<evidence type="ECO:0000256" key="2">
    <source>
        <dbReference type="ARBA" id="ARBA00022448"/>
    </source>
</evidence>
<dbReference type="AlphaFoldDB" id="A0A5C7EZK4"/>
<dbReference type="PANTHER" id="PTHR23513:SF6">
    <property type="entry name" value="MAJOR FACILITATOR SUPERFAMILY ASSOCIATED DOMAIN-CONTAINING PROTEIN"/>
    <property type="match status" value="1"/>
</dbReference>
<name>A0A5C7EZK4_9BACI</name>
<feature type="transmembrane region" description="Helical" evidence="7">
    <location>
        <begin position="223"/>
        <end position="241"/>
    </location>
</feature>
<evidence type="ECO:0000256" key="4">
    <source>
        <dbReference type="ARBA" id="ARBA00022692"/>
    </source>
</evidence>
<feature type="transmembrane region" description="Helical" evidence="7">
    <location>
        <begin position="102"/>
        <end position="126"/>
    </location>
</feature>
<sequence>MTFKFFLESWKYPLILLLGIGVSNLGAWVYLIALNLLVFDITGSPLAVAALYILIPLAALVTNLWSGSLIDRWNKRSLMVGLDIFRAVCLLFLPWLLEVSLWMMYIVVFLINIASSMFSPTSMVYITKLIPFEQRKKFNSLRSLIDSGAFLLGPGLAGILFIIGSPESAIFINAAALFLSGLVTLLMPDLDKHSLSFKKEEKLSLLLVKKDFQVVWNFSRKNGYIMLIYFLFSSVIVMTAAVDSLEAAFAKDVLNLSDSDYGFLVSIAGAGIIVGALLNTLLVKKIATSYLIGPGAVLVSIGYLIYAFSNSFLIAACGFFMLAFFLAFTNTGFLTFYQNNIPVEIMGRIGSLYELIQAALVIVTTIVIGLLAQIFSIAAAVIAGAMVMVIVSVTLCIFSLPSTKSAYYQPDELRQIEVN</sequence>
<dbReference type="KEGG" id="ahal:FTX54_011350"/>
<dbReference type="InterPro" id="IPR011701">
    <property type="entry name" value="MFS"/>
</dbReference>
<dbReference type="OrthoDB" id="2156306at2"/>
<keyword evidence="5 7" id="KW-1133">Transmembrane helix</keyword>
<feature type="transmembrane region" description="Helical" evidence="7">
    <location>
        <begin position="170"/>
        <end position="190"/>
    </location>
</feature>
<feature type="transmembrane region" description="Helical" evidence="7">
    <location>
        <begin position="147"/>
        <end position="164"/>
    </location>
</feature>
<feature type="transmembrane region" description="Helical" evidence="7">
    <location>
        <begin position="377"/>
        <end position="400"/>
    </location>
</feature>
<evidence type="ECO:0000313" key="10">
    <source>
        <dbReference type="Proteomes" id="UP000321816"/>
    </source>
</evidence>
<dbReference type="Pfam" id="PF07690">
    <property type="entry name" value="MFS_1"/>
    <property type="match status" value="1"/>
</dbReference>
<keyword evidence="3" id="KW-1003">Cell membrane</keyword>
<feature type="transmembrane region" description="Helical" evidence="7">
    <location>
        <begin position="289"/>
        <end position="306"/>
    </location>
</feature>
<keyword evidence="6 7" id="KW-0472">Membrane</keyword>
<feature type="transmembrane region" description="Helical" evidence="7">
    <location>
        <begin position="12"/>
        <end position="34"/>
    </location>
</feature>
<dbReference type="InterPro" id="IPR020846">
    <property type="entry name" value="MFS_dom"/>
</dbReference>
<dbReference type="SUPFAM" id="SSF103473">
    <property type="entry name" value="MFS general substrate transporter"/>
    <property type="match status" value="1"/>
</dbReference>
<feature type="transmembrane region" description="Helical" evidence="7">
    <location>
        <begin position="312"/>
        <end position="337"/>
    </location>
</feature>
<evidence type="ECO:0000256" key="3">
    <source>
        <dbReference type="ARBA" id="ARBA00022475"/>
    </source>
</evidence>
<evidence type="ECO:0000256" key="1">
    <source>
        <dbReference type="ARBA" id="ARBA00004651"/>
    </source>
</evidence>
<proteinExistence type="predicted"/>
<reference evidence="9 10" key="1">
    <citation type="submission" date="2024-01" db="EMBL/GenBank/DDBJ databases">
        <title>Complete Genome Sequence of Alkalicoccus halolimnae BZ-SZ-XJ29T, a Moderately Halophilic Bacterium Isolated from a Salt Lake.</title>
        <authorList>
            <person name="Zhao B."/>
        </authorList>
    </citation>
    <scope>NUCLEOTIDE SEQUENCE [LARGE SCALE GENOMIC DNA]</scope>
    <source>
        <strain evidence="9 10">BZ-SZ-XJ29</strain>
    </source>
</reference>
<gene>
    <name evidence="9" type="ORF">FTX54_011350</name>
</gene>
<feature type="transmembrane region" description="Helical" evidence="7">
    <location>
        <begin position="46"/>
        <end position="65"/>
    </location>
</feature>
<feature type="transmembrane region" description="Helical" evidence="7">
    <location>
        <begin position="261"/>
        <end position="282"/>
    </location>
</feature>
<dbReference type="GO" id="GO:0005886">
    <property type="term" value="C:plasma membrane"/>
    <property type="evidence" value="ECO:0007669"/>
    <property type="project" value="UniProtKB-SubCell"/>
</dbReference>
<evidence type="ECO:0000256" key="5">
    <source>
        <dbReference type="ARBA" id="ARBA00022989"/>
    </source>
</evidence>
<dbReference type="Proteomes" id="UP000321816">
    <property type="component" value="Chromosome"/>
</dbReference>
<dbReference type="GO" id="GO:0022857">
    <property type="term" value="F:transmembrane transporter activity"/>
    <property type="evidence" value="ECO:0007669"/>
    <property type="project" value="InterPro"/>
</dbReference>
<dbReference type="RefSeq" id="WP_147805195.1">
    <property type="nucleotide sequence ID" value="NZ_CP144914.1"/>
</dbReference>
<dbReference type="PANTHER" id="PTHR23513">
    <property type="entry name" value="INTEGRAL MEMBRANE EFFLUX PROTEIN-RELATED"/>
    <property type="match status" value="1"/>
</dbReference>
<feature type="transmembrane region" description="Helical" evidence="7">
    <location>
        <begin position="349"/>
        <end position="371"/>
    </location>
</feature>
<dbReference type="InterPro" id="IPR036259">
    <property type="entry name" value="MFS_trans_sf"/>
</dbReference>
<dbReference type="EMBL" id="CP144914">
    <property type="protein sequence ID" value="WWD79017.1"/>
    <property type="molecule type" value="Genomic_DNA"/>
</dbReference>
<keyword evidence="10" id="KW-1185">Reference proteome</keyword>
<evidence type="ECO:0000259" key="8">
    <source>
        <dbReference type="PROSITE" id="PS50850"/>
    </source>
</evidence>
<dbReference type="PROSITE" id="PS50850">
    <property type="entry name" value="MFS"/>
    <property type="match status" value="1"/>
</dbReference>
<keyword evidence="2" id="KW-0813">Transport</keyword>
<feature type="domain" description="Major facilitator superfamily (MFS) profile" evidence="8">
    <location>
        <begin position="1"/>
        <end position="404"/>
    </location>
</feature>
<dbReference type="Gene3D" id="1.20.1250.20">
    <property type="entry name" value="MFS general substrate transporter like domains"/>
    <property type="match status" value="1"/>
</dbReference>